<comment type="caution">
    <text evidence="9">The sequence shown here is derived from an EMBL/GenBank/DDBJ whole genome shotgun (WGS) entry which is preliminary data.</text>
</comment>
<dbReference type="GO" id="GO:0005874">
    <property type="term" value="C:microtubule"/>
    <property type="evidence" value="ECO:0007669"/>
    <property type="project" value="UniProtKB-KW"/>
</dbReference>
<dbReference type="PROSITE" id="PS50067">
    <property type="entry name" value="KINESIN_MOTOR_2"/>
    <property type="match status" value="1"/>
</dbReference>
<keyword evidence="3 6" id="KW-0547">Nucleotide-binding</keyword>
<dbReference type="OrthoDB" id="3176171at2759"/>
<dbReference type="GO" id="GO:0003676">
    <property type="term" value="F:nucleic acid binding"/>
    <property type="evidence" value="ECO:0007669"/>
    <property type="project" value="InterPro"/>
</dbReference>
<dbReference type="InterPro" id="IPR027417">
    <property type="entry name" value="P-loop_NTPase"/>
</dbReference>
<reference evidence="9 10" key="1">
    <citation type="submission" date="2017-12" db="EMBL/GenBank/DDBJ databases">
        <title>Sequencing, de novo assembly and annotation of complete genome of a new Thraustochytrid species, strain FCC1311.</title>
        <authorList>
            <person name="Sedici K."/>
            <person name="Godart F."/>
            <person name="Aiese Cigliano R."/>
            <person name="Sanseverino W."/>
            <person name="Barakat M."/>
            <person name="Ortet P."/>
            <person name="Marechal E."/>
            <person name="Cagnac O."/>
            <person name="Amato A."/>
        </authorList>
    </citation>
    <scope>NUCLEOTIDE SEQUENCE [LARGE SCALE GENOMIC DNA]</scope>
</reference>
<feature type="compositionally biased region" description="Low complexity" evidence="7">
    <location>
        <begin position="1053"/>
        <end position="1065"/>
    </location>
</feature>
<keyword evidence="2" id="KW-0493">Microtubule</keyword>
<dbReference type="GO" id="GO:0008017">
    <property type="term" value="F:microtubule binding"/>
    <property type="evidence" value="ECO:0007669"/>
    <property type="project" value="InterPro"/>
</dbReference>
<dbReference type="PROSITE" id="PS00411">
    <property type="entry name" value="KINESIN_MOTOR_1"/>
    <property type="match status" value="1"/>
</dbReference>
<evidence type="ECO:0000313" key="10">
    <source>
        <dbReference type="Proteomes" id="UP000241890"/>
    </source>
</evidence>
<feature type="compositionally biased region" description="Basic and acidic residues" evidence="7">
    <location>
        <begin position="967"/>
        <end position="983"/>
    </location>
</feature>
<evidence type="ECO:0000256" key="5">
    <source>
        <dbReference type="ARBA" id="ARBA00023175"/>
    </source>
</evidence>
<dbReference type="EMBL" id="BEYU01000068">
    <property type="protein sequence ID" value="GBG29989.1"/>
    <property type="molecule type" value="Genomic_DNA"/>
</dbReference>
<dbReference type="Gene3D" id="2.40.50.140">
    <property type="entry name" value="Nucleic acid-binding proteins"/>
    <property type="match status" value="1"/>
</dbReference>
<evidence type="ECO:0000256" key="2">
    <source>
        <dbReference type="ARBA" id="ARBA00022701"/>
    </source>
</evidence>
<dbReference type="GO" id="GO:0007018">
    <property type="term" value="P:microtubule-based movement"/>
    <property type="evidence" value="ECO:0007669"/>
    <property type="project" value="InterPro"/>
</dbReference>
<evidence type="ECO:0000259" key="8">
    <source>
        <dbReference type="PROSITE" id="PS50067"/>
    </source>
</evidence>
<protein>
    <submittedName>
        <fullName evidence="9">Kinesin, putative</fullName>
    </submittedName>
</protein>
<feature type="binding site" evidence="6">
    <location>
        <begin position="1281"/>
        <end position="1288"/>
    </location>
    <ligand>
        <name>ATP</name>
        <dbReference type="ChEBI" id="CHEBI:30616"/>
    </ligand>
</feature>
<dbReference type="Pfam" id="PF00225">
    <property type="entry name" value="Kinesin"/>
    <property type="match status" value="1"/>
</dbReference>
<dbReference type="InterPro" id="IPR019821">
    <property type="entry name" value="Kinesin_motor_CS"/>
</dbReference>
<accession>A0A2R5GI40</accession>
<dbReference type="PANTHER" id="PTHR47972:SF45">
    <property type="entry name" value="PROTEIN CLARET SEGREGATIONAL"/>
    <property type="match status" value="1"/>
</dbReference>
<evidence type="ECO:0000256" key="3">
    <source>
        <dbReference type="ARBA" id="ARBA00022741"/>
    </source>
</evidence>
<feature type="compositionally biased region" description="Polar residues" evidence="7">
    <location>
        <begin position="1036"/>
        <end position="1047"/>
    </location>
</feature>
<evidence type="ECO:0000256" key="4">
    <source>
        <dbReference type="ARBA" id="ARBA00022840"/>
    </source>
</evidence>
<gene>
    <name evidence="9" type="ORF">FCC1311_062092</name>
</gene>
<dbReference type="InterPro" id="IPR004365">
    <property type="entry name" value="NA-bd_OB_tRNA"/>
</dbReference>
<dbReference type="SUPFAM" id="SSF50249">
    <property type="entry name" value="Nucleic acid-binding proteins"/>
    <property type="match status" value="1"/>
</dbReference>
<evidence type="ECO:0000313" key="9">
    <source>
        <dbReference type="EMBL" id="GBG29989.1"/>
    </source>
</evidence>
<dbReference type="PRINTS" id="PR00380">
    <property type="entry name" value="KINESINHEAVY"/>
</dbReference>
<dbReference type="CDD" id="cd01366">
    <property type="entry name" value="KISc_C_terminal"/>
    <property type="match status" value="1"/>
</dbReference>
<proteinExistence type="inferred from homology"/>
<dbReference type="InterPro" id="IPR027640">
    <property type="entry name" value="Kinesin-like_fam"/>
</dbReference>
<evidence type="ECO:0000256" key="1">
    <source>
        <dbReference type="ARBA" id="ARBA00010899"/>
    </source>
</evidence>
<keyword evidence="10" id="KW-1185">Reference proteome</keyword>
<evidence type="ECO:0000256" key="7">
    <source>
        <dbReference type="SAM" id="MobiDB-lite"/>
    </source>
</evidence>
<comment type="similarity">
    <text evidence="1">Belongs to the TRAFAC class myosin-kinesin ATPase superfamily. Kinesin family. KIN-14 subfamily.</text>
</comment>
<dbReference type="GO" id="GO:0003777">
    <property type="term" value="F:microtubule motor activity"/>
    <property type="evidence" value="ECO:0007669"/>
    <property type="project" value="InterPro"/>
</dbReference>
<keyword evidence="4 6" id="KW-0067">ATP-binding</keyword>
<evidence type="ECO:0000256" key="6">
    <source>
        <dbReference type="PROSITE-ProRule" id="PRU00283"/>
    </source>
</evidence>
<dbReference type="Pfam" id="PF01336">
    <property type="entry name" value="tRNA_anti-codon"/>
    <property type="match status" value="1"/>
</dbReference>
<dbReference type="SMART" id="SM00129">
    <property type="entry name" value="KISc"/>
    <property type="match status" value="1"/>
</dbReference>
<keyword evidence="5 6" id="KW-0505">Motor protein</keyword>
<dbReference type="Gene3D" id="3.40.850.10">
    <property type="entry name" value="Kinesin motor domain"/>
    <property type="match status" value="1"/>
</dbReference>
<dbReference type="GO" id="GO:0005524">
    <property type="term" value="F:ATP binding"/>
    <property type="evidence" value="ECO:0007669"/>
    <property type="project" value="UniProtKB-UniRule"/>
</dbReference>
<organism evidence="9 10">
    <name type="scientific">Hondaea fermentalgiana</name>
    <dbReference type="NCBI Taxonomy" id="2315210"/>
    <lineage>
        <taxon>Eukaryota</taxon>
        <taxon>Sar</taxon>
        <taxon>Stramenopiles</taxon>
        <taxon>Bigyra</taxon>
        <taxon>Labyrinthulomycetes</taxon>
        <taxon>Thraustochytrida</taxon>
        <taxon>Thraustochytriidae</taxon>
        <taxon>Hondaea</taxon>
    </lineage>
</organism>
<feature type="region of interest" description="Disordered" evidence="7">
    <location>
        <begin position="907"/>
        <end position="1076"/>
    </location>
</feature>
<sequence length="1549" mass="171850">MASLSTGPIRNTLQPLSRYESHMYGGLRYMSIESLATTFTSDDIPPDSLGRLSPESSVQIVGIFRYVPDNEELTKHLKFSLEGQGYKETEMFDLVVSDGLHRARVVLHPRLNKFVRAGFFNLLAHIECSSWKHIILNHVRVPVLMQAHVESHRVEIVSNFNTSFNSKTRLAATMGIHYHPDLLAADEAAKEKIETEAFWRRPLVPGRNFYLSASSDDCPNSALSMPMPYSCLDGILCQHLIRDPSDGHGIRDNTIEGWREILRSPVGPSIFVDNSWTPEPKLLTKMSAKMAVRFHADPGTLRARLEKGIKDIQETSATLASGTVKGTTIEAPIIGLVTAKSAIQVNATNNSRSRSWAHFSFNLSDGTGTIRVTCWNELCRLVHSTVQPGEIVFISKARLKRYKGPKDQTRNYLFPEYEVSLELSGPAPDKSLKEMLGQPFIVPATAIDAADASKLVQLEEITMHDDTSWASFEKIHHLAGKYLASPAKLRPVTVSGLVSFVGRREVLCLPRGARFEYRWIKLADPDSSQELVMQMYANSDPDSFMSIVAGAWMVATRVNVCAQFVSSLHPISLCVRSTKDSTYFLTRASSALAEDNAGDSQNRGKKGSRDEKKTKVKDILLCHPGAVKLARLLPETTKRLRGSMQKWLPALADTAIMYDPMMPKIATQAGFTSQRRQKRIRRTVNIEVEKESADVFVPQAPNDFIFLKNPSQELDSKERTTVSLLYSPNMHSLRTRFEPMTYTTVADLQTTDFYNSMLVGETRHLRIHGVVQSADMQLLRRSGMIFLSIMLGTEADADKGESLEAVMKRNPILTPCPTRAEMTNANFALECFQQRLVTVDLDQVINEHVTKECELWVQAHKISFYEIEFEVMGEVDTRFYPALLTRNGPGARFDAVLRELAHAKKKAAALEAPSTPPPADAQVETKAAEEATPENASTNKNKQEEVPLLSSYPVVDSMTPRAKRRERMKEKADQKKRENEARRRAAAQKRARAEKENAAHENSISRRRGAAKPTTAGGTSGSGMGSAPKARKQTRSSRPTSAQPGRQSRQRDSSLSARSNRSNRSNRTHPASPAVVADRAELEAALERAKTAEKNAASLEARIEALEADIKARDAEKEDLQETIRAREADVKKLNKVREDLEKTRSMLEGNVKTGKEKIADLEADIVERQQRERDLRNTILELKGNIRVFARVRPLAASEETATAKQVFEFPENDPEQRAVTVVGEPRKSVDGRSSTPKRWDFSFDRVFHAHHDQAAVFDEVSHLIRSALDGYRVCIFAYGQTGSGKTYTMQGGESCDVASRGIIPRAVDLIFETIRSQERHQAWTFELSASFLEIYNETIRDLCAPSGGSETSTQPTPTFEIRHAGGKTSVQGLTQVPVEAPEGIHRIIEQANSVRAVSATSCNERSSRSHSVFTLTVQAEHKASGEKLRGVLNLVDLAGSERLAQSQATGQVLKETQAINKSLSCLGDVIFALASRKSHVPYRNSKLTHLLQNSLGGNSKTLMLVNLSPVNAPESLCSLRFGHKVNSCDIGTAKAVQGPASAVKPKK</sequence>
<dbReference type="Proteomes" id="UP000241890">
    <property type="component" value="Unassembled WGS sequence"/>
</dbReference>
<feature type="domain" description="Kinesin motor" evidence="8">
    <location>
        <begin position="1186"/>
        <end position="1530"/>
    </location>
</feature>
<dbReference type="SUPFAM" id="SSF52540">
    <property type="entry name" value="P-loop containing nucleoside triphosphate hydrolases"/>
    <property type="match status" value="1"/>
</dbReference>
<name>A0A2R5GI40_9STRA</name>
<dbReference type="InterPro" id="IPR001752">
    <property type="entry name" value="Kinesin_motor_dom"/>
</dbReference>
<dbReference type="InterPro" id="IPR012340">
    <property type="entry name" value="NA-bd_OB-fold"/>
</dbReference>
<dbReference type="InterPro" id="IPR036961">
    <property type="entry name" value="Kinesin_motor_dom_sf"/>
</dbReference>
<dbReference type="PANTHER" id="PTHR47972">
    <property type="entry name" value="KINESIN-LIKE PROTEIN KLP-3"/>
    <property type="match status" value="1"/>
</dbReference>
<dbReference type="InParanoid" id="A0A2R5GI40"/>